<evidence type="ECO:0000256" key="2">
    <source>
        <dbReference type="ARBA" id="ARBA00008000"/>
    </source>
</evidence>
<dbReference type="Gene3D" id="3.30.70.2740">
    <property type="match status" value="1"/>
</dbReference>
<evidence type="ECO:0000256" key="4">
    <source>
        <dbReference type="ARBA" id="ARBA00022827"/>
    </source>
</evidence>
<dbReference type="FunFam" id="1.10.45.10:FF:000001">
    <property type="entry name" value="D-lactate dehydrogenase mitochondrial"/>
    <property type="match status" value="1"/>
</dbReference>
<dbReference type="GO" id="GO:0003824">
    <property type="term" value="F:catalytic activity"/>
    <property type="evidence" value="ECO:0007669"/>
    <property type="project" value="InterPro"/>
</dbReference>
<dbReference type="GO" id="GO:0071949">
    <property type="term" value="F:FAD binding"/>
    <property type="evidence" value="ECO:0007669"/>
    <property type="project" value="InterPro"/>
</dbReference>
<keyword evidence="7" id="KW-1185">Reference proteome</keyword>
<dbReference type="InterPro" id="IPR051264">
    <property type="entry name" value="FAD-oxidored/transferase_4"/>
</dbReference>
<dbReference type="GO" id="GO:0022904">
    <property type="term" value="P:respiratory electron transport chain"/>
    <property type="evidence" value="ECO:0007669"/>
    <property type="project" value="TreeGrafter"/>
</dbReference>
<dbReference type="SUPFAM" id="SSF55103">
    <property type="entry name" value="FAD-linked oxidases, C-terminal domain"/>
    <property type="match status" value="1"/>
</dbReference>
<dbReference type="InterPro" id="IPR006094">
    <property type="entry name" value="Oxid_FAD_bind_N"/>
</dbReference>
<dbReference type="PANTHER" id="PTHR43716:SF2">
    <property type="entry name" value="BLL6224 PROTEIN"/>
    <property type="match status" value="1"/>
</dbReference>
<dbReference type="InterPro" id="IPR016171">
    <property type="entry name" value="Vanillyl_alc_oxidase_C-sub2"/>
</dbReference>
<proteinExistence type="inferred from homology"/>
<evidence type="ECO:0000313" key="6">
    <source>
        <dbReference type="EMBL" id="MBB6254781.1"/>
    </source>
</evidence>
<comment type="caution">
    <text evidence="6">The sequence shown here is derived from an EMBL/GenBank/DDBJ whole genome shotgun (WGS) entry which is preliminary data.</text>
</comment>
<feature type="domain" description="FAD-binding PCMH-type" evidence="5">
    <location>
        <begin position="44"/>
        <end position="223"/>
    </location>
</feature>
<dbReference type="InterPro" id="IPR004113">
    <property type="entry name" value="FAD-bd_oxidored_4_C"/>
</dbReference>
<keyword evidence="4" id="KW-0274">FAD</keyword>
<dbReference type="Proteomes" id="UP000539175">
    <property type="component" value="Unassembled WGS sequence"/>
</dbReference>
<evidence type="ECO:0000256" key="1">
    <source>
        <dbReference type="ARBA" id="ARBA00001974"/>
    </source>
</evidence>
<dbReference type="FunFam" id="3.30.465.10:FF:000001">
    <property type="entry name" value="D-2-hydroxyglutarate dehydrogenase, mitochondrial"/>
    <property type="match status" value="1"/>
</dbReference>
<keyword evidence="3" id="KW-0285">Flavoprotein</keyword>
<dbReference type="Gene3D" id="3.30.70.2190">
    <property type="match status" value="1"/>
</dbReference>
<dbReference type="InterPro" id="IPR016167">
    <property type="entry name" value="FAD-bd_PCMH_sub1"/>
</dbReference>
<accession>A0A7X0B5F0</accession>
<organism evidence="6 7">
    <name type="scientific">Nitrospirillum iridis</name>
    <dbReference type="NCBI Taxonomy" id="765888"/>
    <lineage>
        <taxon>Bacteria</taxon>
        <taxon>Pseudomonadati</taxon>
        <taxon>Pseudomonadota</taxon>
        <taxon>Alphaproteobacteria</taxon>
        <taxon>Rhodospirillales</taxon>
        <taxon>Azospirillaceae</taxon>
        <taxon>Nitrospirillum</taxon>
    </lineage>
</organism>
<dbReference type="Pfam" id="PF01565">
    <property type="entry name" value="FAD_binding_4"/>
    <property type="match status" value="1"/>
</dbReference>
<dbReference type="SUPFAM" id="SSF56176">
    <property type="entry name" value="FAD-binding/transporter-associated domain-like"/>
    <property type="match status" value="1"/>
</dbReference>
<dbReference type="Gene3D" id="3.30.465.10">
    <property type="match status" value="1"/>
</dbReference>
<comment type="cofactor">
    <cofactor evidence="1">
        <name>FAD</name>
        <dbReference type="ChEBI" id="CHEBI:57692"/>
    </cofactor>
</comment>
<dbReference type="RefSeq" id="WP_184807308.1">
    <property type="nucleotide sequence ID" value="NZ_JACIIZ010000020.1"/>
</dbReference>
<dbReference type="PROSITE" id="PS51387">
    <property type="entry name" value="FAD_PCMH"/>
    <property type="match status" value="1"/>
</dbReference>
<dbReference type="InterPro" id="IPR016166">
    <property type="entry name" value="FAD-bd_PCMH"/>
</dbReference>
<reference evidence="6 7" key="1">
    <citation type="submission" date="2020-08" db="EMBL/GenBank/DDBJ databases">
        <title>Genomic Encyclopedia of Type Strains, Phase IV (KMG-IV): sequencing the most valuable type-strain genomes for metagenomic binning, comparative biology and taxonomic classification.</title>
        <authorList>
            <person name="Goeker M."/>
        </authorList>
    </citation>
    <scope>NUCLEOTIDE SEQUENCE [LARGE SCALE GENOMIC DNA]</scope>
    <source>
        <strain evidence="6 7">DSM 22198</strain>
    </source>
</reference>
<dbReference type="Pfam" id="PF02913">
    <property type="entry name" value="FAD-oxidase_C"/>
    <property type="match status" value="1"/>
</dbReference>
<dbReference type="InterPro" id="IPR036318">
    <property type="entry name" value="FAD-bd_PCMH-like_sf"/>
</dbReference>
<dbReference type="Gene3D" id="3.30.43.10">
    <property type="entry name" value="Uridine Diphospho-n-acetylenolpyruvylglucosamine Reductase, domain 2"/>
    <property type="match status" value="1"/>
</dbReference>
<protein>
    <submittedName>
        <fullName evidence="6">FAD/FMN-containing dehydrogenase</fullName>
    </submittedName>
</protein>
<gene>
    <name evidence="6" type="ORF">FHS74_005372</name>
</gene>
<dbReference type="InterPro" id="IPR016169">
    <property type="entry name" value="FAD-bd_PCMH_sub2"/>
</dbReference>
<evidence type="ECO:0000259" key="5">
    <source>
        <dbReference type="PROSITE" id="PS51387"/>
    </source>
</evidence>
<dbReference type="EMBL" id="JACIIZ010000020">
    <property type="protein sequence ID" value="MBB6254781.1"/>
    <property type="molecule type" value="Genomic_DNA"/>
</dbReference>
<evidence type="ECO:0000256" key="3">
    <source>
        <dbReference type="ARBA" id="ARBA00022630"/>
    </source>
</evidence>
<sequence length="480" mass="50774">MTTPPSDDTVRRCLAALTDLLGPAGIVTDAEAQAPYLAEARGNAVSTPLAVLRPSTTEEVAAVVRLTAEAGIALVPQGGNTGLVGGALAGRGTVLLNLGRLNRIREVDALDHTMTVEAGVILATVQQAAHDVDLMFPLSLGAEGSCTIGGNLSTNAGGILTLRYGNARAQVLGLEVVLPDGRVWNGLRRLRKDNTGYDLKHLFLGAEGTLGVITAATLSLVPRPRQMETALVAVPDVTAALRLLKRLRQASGDAVSAFEIMPRFAIEGAARYLGEHNDPLSEPSPWYVLIELTAGTPGDALRDTVESALGEAMEAGEVTDATLAASGDQRQKLWRLREGLPEIGRKVGGALHHDVAVPVSRTPQFIERANAAVAALCPGARPYPFGHLGDGNIHYNIARPDTDDPADRDAFLAQGGAIMRAVHDVVLDLEGSISAEHGIGNKKREELARARSSLEIDMMARLKRLLDPRDLMNPGKILPQ</sequence>
<dbReference type="PANTHER" id="PTHR43716">
    <property type="entry name" value="D-2-HYDROXYGLUTARATE DEHYDROGENASE, MITOCHONDRIAL"/>
    <property type="match status" value="1"/>
</dbReference>
<dbReference type="Gene3D" id="1.10.45.10">
    <property type="entry name" value="Vanillyl-alcohol Oxidase, Chain A, domain 4"/>
    <property type="match status" value="1"/>
</dbReference>
<evidence type="ECO:0000313" key="7">
    <source>
        <dbReference type="Proteomes" id="UP000539175"/>
    </source>
</evidence>
<name>A0A7X0B5F0_9PROT</name>
<comment type="similarity">
    <text evidence="2">Belongs to the FAD-binding oxidoreductase/transferase type 4 family.</text>
</comment>
<dbReference type="AlphaFoldDB" id="A0A7X0B5F0"/>
<dbReference type="InterPro" id="IPR016164">
    <property type="entry name" value="FAD-linked_Oxase-like_C"/>
</dbReference>